<dbReference type="GO" id="GO:0007062">
    <property type="term" value="P:sister chromatid cohesion"/>
    <property type="evidence" value="ECO:0007669"/>
    <property type="project" value="InterPro"/>
</dbReference>
<proteinExistence type="predicted"/>
<reference evidence="5 6" key="1">
    <citation type="submission" date="2017-12" db="EMBL/GenBank/DDBJ databases">
        <title>Genome Sequence of a Multidrug-Resistant Candida haemulonii Isolate from a Patient with Chronic Leg Ulcers in Israel.</title>
        <authorList>
            <person name="Chow N.A."/>
            <person name="Gade L."/>
            <person name="Batra D."/>
            <person name="Rowe L.A."/>
            <person name="Ben-Ami R."/>
            <person name="Loparev V.N."/>
            <person name="Litvintseva A.P."/>
        </authorList>
    </citation>
    <scope>NUCLEOTIDE SEQUENCE [LARGE SCALE GENOMIC DNA]</scope>
    <source>
        <strain evidence="5 6">B11899</strain>
    </source>
</reference>
<comment type="caution">
    <text evidence="5">The sequence shown here is derived from an EMBL/GenBank/DDBJ whole genome shotgun (WGS) entry which is preliminary data.</text>
</comment>
<dbReference type="PANTHER" id="PTHR12585:SF72">
    <property type="entry name" value="MEIOTIC RECOMBINATION PROTEIN REC8"/>
    <property type="match status" value="1"/>
</dbReference>
<feature type="region of interest" description="Disordered" evidence="3">
    <location>
        <begin position="213"/>
        <end position="241"/>
    </location>
</feature>
<dbReference type="STRING" id="45357.A0A2V1AX88"/>
<dbReference type="RefSeq" id="XP_025343418.1">
    <property type="nucleotide sequence ID" value="XM_025488651.1"/>
</dbReference>
<name>A0A2V1AX88_9ASCO</name>
<comment type="subcellular location">
    <subcellularLocation>
        <location evidence="1">Nucleus</location>
    </subcellularLocation>
</comment>
<dbReference type="GeneID" id="37010377"/>
<dbReference type="PANTHER" id="PTHR12585">
    <property type="entry name" value="SCC1 / RAD21 FAMILY MEMBER"/>
    <property type="match status" value="1"/>
</dbReference>
<accession>A0A2V1AX88</accession>
<evidence type="ECO:0000313" key="6">
    <source>
        <dbReference type="Proteomes" id="UP000244309"/>
    </source>
</evidence>
<dbReference type="GO" id="GO:1990414">
    <property type="term" value="P:replication-born double-strand break repair via sister chromatid exchange"/>
    <property type="evidence" value="ECO:0007669"/>
    <property type="project" value="TreeGrafter"/>
</dbReference>
<evidence type="ECO:0000256" key="3">
    <source>
        <dbReference type="SAM" id="MobiDB-lite"/>
    </source>
</evidence>
<dbReference type="GO" id="GO:0008278">
    <property type="term" value="C:cohesin complex"/>
    <property type="evidence" value="ECO:0007669"/>
    <property type="project" value="InterPro"/>
</dbReference>
<evidence type="ECO:0000313" key="5">
    <source>
        <dbReference type="EMBL" id="PVH22478.1"/>
    </source>
</evidence>
<evidence type="ECO:0000259" key="4">
    <source>
        <dbReference type="Pfam" id="PF04825"/>
    </source>
</evidence>
<sequence length="505" mass="57684">MNIVQNTEGLGAAWLMATVGQRNKKLSKKDITSVSIPQACRSVEKQLSLRLASNLMYGLTLIHRQQVHYVFEDITTVHSKLTRPLHFEFHGEEKTVQTRQRKHVPLPDSDAFTMRDFACDDWFPERMAFRDLDECLENYMSHAQRADALDKSLDEILEKTMATIRANETTFGEPGFEFDVNGGINSQLPVLDEINFDEDFALEPVADEISKSLRDHTSRDPHFSTTSNPLRSTLDHRTTRQKRKHVKVDPVNTHSAYSFCYPLYLREFETEHCPSTIPKRKKYSLWDAVSELSYTSPAMLNYARQLLLQPPSGTIPRSRLPSAFRRARDDEVEVGRNIQVSADAIEFARRRASMLDFEEEGAFDTFDLDEIELGSEDASFQFPSSQLESQGSVGRNLHKLALKLLGYIQKRSLQYGIFCDYEGNETSSQQYRKISFMELFPVQPLGESDMPVTRKLAAKSFGTVLELATKKAIYVLQGEEPTAEAAIIVHSYEDRQYHNVLDNIT</sequence>
<dbReference type="InterPro" id="IPR039781">
    <property type="entry name" value="Rad21/Rec8-like"/>
</dbReference>
<dbReference type="Pfam" id="PF04825">
    <property type="entry name" value="Rad21_Rec8_N"/>
    <property type="match status" value="1"/>
</dbReference>
<dbReference type="EMBL" id="PKFO01000008">
    <property type="protein sequence ID" value="PVH22478.1"/>
    <property type="molecule type" value="Genomic_DNA"/>
</dbReference>
<feature type="compositionally biased region" description="Basic and acidic residues" evidence="3">
    <location>
        <begin position="213"/>
        <end position="222"/>
    </location>
</feature>
<dbReference type="GO" id="GO:0005634">
    <property type="term" value="C:nucleus"/>
    <property type="evidence" value="ECO:0007669"/>
    <property type="project" value="UniProtKB-SubCell"/>
</dbReference>
<dbReference type="GO" id="GO:0003682">
    <property type="term" value="F:chromatin binding"/>
    <property type="evidence" value="ECO:0007669"/>
    <property type="project" value="TreeGrafter"/>
</dbReference>
<dbReference type="OrthoDB" id="5427633at2759"/>
<dbReference type="InterPro" id="IPR006910">
    <property type="entry name" value="Rad21_Rec8_N"/>
</dbReference>
<dbReference type="VEuPathDB" id="FungiDB:CXQ85_005047"/>
<dbReference type="AlphaFoldDB" id="A0A2V1AX88"/>
<protein>
    <recommendedName>
        <fullName evidence="4">Rad21/Rec8-like protein N-terminal domain-containing protein</fullName>
    </recommendedName>
</protein>
<evidence type="ECO:0000256" key="1">
    <source>
        <dbReference type="ARBA" id="ARBA00004123"/>
    </source>
</evidence>
<feature type="domain" description="Rad21/Rec8-like protein N-terminal" evidence="4">
    <location>
        <begin position="3"/>
        <end position="86"/>
    </location>
</feature>
<keyword evidence="6" id="KW-1185">Reference proteome</keyword>
<gene>
    <name evidence="5" type="ORF">CXQ85_005047</name>
</gene>
<organism evidence="5 6">
    <name type="scientific">Candidozyma haemuli</name>
    <dbReference type="NCBI Taxonomy" id="45357"/>
    <lineage>
        <taxon>Eukaryota</taxon>
        <taxon>Fungi</taxon>
        <taxon>Dikarya</taxon>
        <taxon>Ascomycota</taxon>
        <taxon>Saccharomycotina</taxon>
        <taxon>Pichiomycetes</taxon>
        <taxon>Metschnikowiaceae</taxon>
        <taxon>Candidozyma</taxon>
    </lineage>
</organism>
<dbReference type="Proteomes" id="UP000244309">
    <property type="component" value="Unassembled WGS sequence"/>
</dbReference>
<evidence type="ECO:0000256" key="2">
    <source>
        <dbReference type="ARBA" id="ARBA00023242"/>
    </source>
</evidence>
<keyword evidence="2" id="KW-0539">Nucleus</keyword>